<dbReference type="FunCoup" id="A0A2G5DPX2">
    <property type="interactions" value="924"/>
</dbReference>
<dbReference type="InterPro" id="IPR050481">
    <property type="entry name" value="UDP-glycosyltransf_plant"/>
</dbReference>
<organism evidence="5 6">
    <name type="scientific">Aquilegia coerulea</name>
    <name type="common">Rocky mountain columbine</name>
    <dbReference type="NCBI Taxonomy" id="218851"/>
    <lineage>
        <taxon>Eukaryota</taxon>
        <taxon>Viridiplantae</taxon>
        <taxon>Streptophyta</taxon>
        <taxon>Embryophyta</taxon>
        <taxon>Tracheophyta</taxon>
        <taxon>Spermatophyta</taxon>
        <taxon>Magnoliopsida</taxon>
        <taxon>Ranunculales</taxon>
        <taxon>Ranunculaceae</taxon>
        <taxon>Thalictroideae</taxon>
        <taxon>Aquilegia</taxon>
    </lineage>
</organism>
<evidence type="ECO:0000313" key="5">
    <source>
        <dbReference type="EMBL" id="PIA45574.1"/>
    </source>
</evidence>
<dbReference type="InterPro" id="IPR002213">
    <property type="entry name" value="UDP_glucos_trans"/>
</dbReference>
<dbReference type="CDD" id="cd03784">
    <property type="entry name" value="GT1_Gtf-like"/>
    <property type="match status" value="1"/>
</dbReference>
<dbReference type="OrthoDB" id="5835829at2759"/>
<dbReference type="EC" id="2.4.1.-" evidence="4"/>
<dbReference type="PROSITE" id="PS00375">
    <property type="entry name" value="UDPGT"/>
    <property type="match status" value="1"/>
</dbReference>
<dbReference type="InterPro" id="IPR035595">
    <property type="entry name" value="UDP_glycos_trans_CS"/>
</dbReference>
<protein>
    <recommendedName>
        <fullName evidence="4">Glycosyltransferase</fullName>
        <ecNumber evidence="4">2.4.1.-</ecNumber>
    </recommendedName>
</protein>
<dbReference type="InParanoid" id="A0A2G5DPX2"/>
<dbReference type="EMBL" id="KZ305033">
    <property type="protein sequence ID" value="PIA45574.1"/>
    <property type="molecule type" value="Genomic_DNA"/>
</dbReference>
<dbReference type="Proteomes" id="UP000230069">
    <property type="component" value="Unassembled WGS sequence"/>
</dbReference>
<accession>A0A2G5DPX2</accession>
<evidence type="ECO:0000256" key="4">
    <source>
        <dbReference type="RuleBase" id="RU362057"/>
    </source>
</evidence>
<reference evidence="5 6" key="1">
    <citation type="submission" date="2017-09" db="EMBL/GenBank/DDBJ databases">
        <title>WGS assembly of Aquilegia coerulea Goldsmith.</title>
        <authorList>
            <person name="Hodges S."/>
            <person name="Kramer E."/>
            <person name="Nordborg M."/>
            <person name="Tomkins J."/>
            <person name="Borevitz J."/>
            <person name="Derieg N."/>
            <person name="Yan J."/>
            <person name="Mihaltcheva S."/>
            <person name="Hayes R.D."/>
            <person name="Rokhsar D."/>
        </authorList>
    </citation>
    <scope>NUCLEOTIDE SEQUENCE [LARGE SCALE GENOMIC DNA]</scope>
    <source>
        <strain evidence="6">cv. Goldsmith</strain>
    </source>
</reference>
<sequence>MSKNVELVFVPSFGVTHIIPTVELAKRLVERDECFSITFLIIPEPSGLIPQAYIDSVTNSSMNRICFTILQRADLPPPGSEPITFIALYIQNHLPHVKKAITNLVSKSNNNGSSVQLVVDMFSTTMIDVANELGIPSYVYFTSCAAALGLVLHLATLDAEIEGELLDYSSELNLPSYINPVPTLALPDIMLNKKGDGYKWYLYHGSRFRDTKGIIVNSVAELESHAIHVFNHIFSGIPPVYLVGPSLDLEGKTQPDSTTRSHYDRIMRWLDDQPKLSVIFLCFGSRGTLSARQVKEIAIGLERSGERFLWSLRSPPKTKFEKPYDYSNPEEVLPDGFLRRVEGRGLMCGWAPQVEILSHKAIGGFVSHCGWNSILESLWFDVPILTWPLDAEQKLNGFQLVKDLGLAVEVKDERDDLVVAEVIERGVRSIIREGGGEVRRKVKEMSKKCRDAVMEGGSSWSTLSCLIEDMSNIQ</sequence>
<dbReference type="STRING" id="218851.A0A2G5DPX2"/>
<keyword evidence="3" id="KW-0328">Glycosyltransferase</keyword>
<keyword evidence="6" id="KW-1185">Reference proteome</keyword>
<dbReference type="PANTHER" id="PTHR48048:SF83">
    <property type="entry name" value="GLYCOSYLTRANSFERASE"/>
    <property type="match status" value="1"/>
</dbReference>
<evidence type="ECO:0000256" key="3">
    <source>
        <dbReference type="RuleBase" id="RU003718"/>
    </source>
</evidence>
<dbReference type="PANTHER" id="PTHR48048">
    <property type="entry name" value="GLYCOSYLTRANSFERASE"/>
    <property type="match status" value="1"/>
</dbReference>
<evidence type="ECO:0000256" key="2">
    <source>
        <dbReference type="ARBA" id="ARBA00022679"/>
    </source>
</evidence>
<gene>
    <name evidence="5" type="ORF">AQUCO_01600048v1</name>
</gene>
<dbReference type="GO" id="GO:0035251">
    <property type="term" value="F:UDP-glucosyltransferase activity"/>
    <property type="evidence" value="ECO:0007669"/>
    <property type="project" value="InterPro"/>
</dbReference>
<evidence type="ECO:0000313" key="6">
    <source>
        <dbReference type="Proteomes" id="UP000230069"/>
    </source>
</evidence>
<dbReference type="SUPFAM" id="SSF53756">
    <property type="entry name" value="UDP-Glycosyltransferase/glycogen phosphorylase"/>
    <property type="match status" value="1"/>
</dbReference>
<dbReference type="Gene3D" id="3.40.50.2000">
    <property type="entry name" value="Glycogen Phosphorylase B"/>
    <property type="match status" value="2"/>
</dbReference>
<name>A0A2G5DPX2_AQUCA</name>
<dbReference type="FunFam" id="3.40.50.2000:FF:000056">
    <property type="entry name" value="Glycosyltransferase"/>
    <property type="match status" value="1"/>
</dbReference>
<comment type="similarity">
    <text evidence="1 3">Belongs to the UDP-glycosyltransferase family.</text>
</comment>
<evidence type="ECO:0000256" key="1">
    <source>
        <dbReference type="ARBA" id="ARBA00009995"/>
    </source>
</evidence>
<keyword evidence="2 3" id="KW-0808">Transferase</keyword>
<dbReference type="AlphaFoldDB" id="A0A2G5DPX2"/>
<dbReference type="Pfam" id="PF00201">
    <property type="entry name" value="UDPGT"/>
    <property type="match status" value="1"/>
</dbReference>
<proteinExistence type="inferred from homology"/>